<gene>
    <name evidence="8" type="ORF">GOP47_0015670</name>
</gene>
<reference evidence="8" key="1">
    <citation type="submission" date="2021-01" db="EMBL/GenBank/DDBJ databases">
        <title>Adiantum capillus-veneris genome.</title>
        <authorList>
            <person name="Fang Y."/>
            <person name="Liao Q."/>
        </authorList>
    </citation>
    <scope>NUCLEOTIDE SEQUENCE</scope>
    <source>
        <strain evidence="8">H3</strain>
        <tissue evidence="8">Leaf</tissue>
    </source>
</reference>
<evidence type="ECO:0000256" key="6">
    <source>
        <dbReference type="SAM" id="Phobius"/>
    </source>
</evidence>
<comment type="subcellular location">
    <subcellularLocation>
        <location evidence="1">Membrane</location>
        <topology evidence="1">Multi-pass membrane protein</topology>
    </subcellularLocation>
</comment>
<feature type="transmembrane region" description="Helical" evidence="6">
    <location>
        <begin position="155"/>
        <end position="175"/>
    </location>
</feature>
<dbReference type="AlphaFoldDB" id="A0A9D4ZBV2"/>
<evidence type="ECO:0000259" key="7">
    <source>
        <dbReference type="Pfam" id="PF03151"/>
    </source>
</evidence>
<dbReference type="Proteomes" id="UP000886520">
    <property type="component" value="Chromosome 15"/>
</dbReference>
<dbReference type="InterPro" id="IPR050186">
    <property type="entry name" value="TPT_transporter"/>
</dbReference>
<keyword evidence="9" id="KW-1185">Reference proteome</keyword>
<dbReference type="OrthoDB" id="417037at2759"/>
<proteinExistence type="predicted"/>
<evidence type="ECO:0000313" key="9">
    <source>
        <dbReference type="Proteomes" id="UP000886520"/>
    </source>
</evidence>
<keyword evidence="2 6" id="KW-0812">Transmembrane</keyword>
<dbReference type="GO" id="GO:0016020">
    <property type="term" value="C:membrane"/>
    <property type="evidence" value="ECO:0007669"/>
    <property type="project" value="UniProtKB-SubCell"/>
</dbReference>
<feature type="transmembrane region" description="Helical" evidence="6">
    <location>
        <begin position="121"/>
        <end position="143"/>
    </location>
</feature>
<feature type="transmembrane region" description="Helical" evidence="6">
    <location>
        <begin position="341"/>
        <end position="361"/>
    </location>
</feature>
<feature type="compositionally biased region" description="Polar residues" evidence="5">
    <location>
        <begin position="1"/>
        <end position="15"/>
    </location>
</feature>
<evidence type="ECO:0000256" key="3">
    <source>
        <dbReference type="ARBA" id="ARBA00022989"/>
    </source>
</evidence>
<evidence type="ECO:0000256" key="4">
    <source>
        <dbReference type="ARBA" id="ARBA00023136"/>
    </source>
</evidence>
<protein>
    <recommendedName>
        <fullName evidence="7">Sugar phosphate transporter domain-containing protein</fullName>
    </recommendedName>
</protein>
<dbReference type="PANTHER" id="PTHR11132">
    <property type="entry name" value="SOLUTE CARRIER FAMILY 35"/>
    <property type="match status" value="1"/>
</dbReference>
<feature type="transmembrane region" description="Helical" evidence="6">
    <location>
        <begin position="187"/>
        <end position="205"/>
    </location>
</feature>
<sequence length="389" mass="42292">MGSRNSPSWPNSAAESSDFGVEDAPLLSQNGAQFGGGTLSQGANGNLPSPRRSKSNRGFLGGRGVASFDDLESGTSDRPIKDRIFSKWRNQALISGLAYCICSCSMILLNKIVLSSYNFEAGISLMCYQNLVSVVIVYALSISGVVTTEPISWKLVFIWFPVNLIFVGMLVSSIFSLKYMNVAMVTILKNITNLITAVGEVYLFSKRHNSKVWGSLLLMVVSAICGGFTDLSFHSTGYTWQILNCFLTAAYSLTLRKVMDLAKQASKSGTLSEFSMVLLNNSLSLPLGLALILLFKETDYLRTSPVLKLPMFWVLSTLSGLFGLAISFTSMWFLHQTGPTTYSLVGSLNKIPISVAGILMFKVPTSSTNLLSIFFGLFAGVMFAKAKMS</sequence>
<feature type="domain" description="Sugar phosphate transporter" evidence="7">
    <location>
        <begin position="101"/>
        <end position="378"/>
    </location>
</feature>
<evidence type="ECO:0000256" key="1">
    <source>
        <dbReference type="ARBA" id="ARBA00004141"/>
    </source>
</evidence>
<keyword evidence="3 6" id="KW-1133">Transmembrane helix</keyword>
<dbReference type="EMBL" id="JABFUD020000015">
    <property type="protein sequence ID" value="KAI5069369.1"/>
    <property type="molecule type" value="Genomic_DNA"/>
</dbReference>
<feature type="region of interest" description="Disordered" evidence="5">
    <location>
        <begin position="1"/>
        <end position="20"/>
    </location>
</feature>
<feature type="transmembrane region" description="Helical" evidence="6">
    <location>
        <begin position="238"/>
        <end position="255"/>
    </location>
</feature>
<evidence type="ECO:0000256" key="2">
    <source>
        <dbReference type="ARBA" id="ARBA00022692"/>
    </source>
</evidence>
<feature type="transmembrane region" description="Helical" evidence="6">
    <location>
        <begin position="212"/>
        <end position="232"/>
    </location>
</feature>
<organism evidence="8 9">
    <name type="scientific">Adiantum capillus-veneris</name>
    <name type="common">Maidenhair fern</name>
    <dbReference type="NCBI Taxonomy" id="13818"/>
    <lineage>
        <taxon>Eukaryota</taxon>
        <taxon>Viridiplantae</taxon>
        <taxon>Streptophyta</taxon>
        <taxon>Embryophyta</taxon>
        <taxon>Tracheophyta</taxon>
        <taxon>Polypodiopsida</taxon>
        <taxon>Polypodiidae</taxon>
        <taxon>Polypodiales</taxon>
        <taxon>Pteridineae</taxon>
        <taxon>Pteridaceae</taxon>
        <taxon>Vittarioideae</taxon>
        <taxon>Adiantum</taxon>
    </lineage>
</organism>
<evidence type="ECO:0000256" key="5">
    <source>
        <dbReference type="SAM" id="MobiDB-lite"/>
    </source>
</evidence>
<dbReference type="InterPro" id="IPR004853">
    <property type="entry name" value="Sugar_P_trans_dom"/>
</dbReference>
<name>A0A9D4ZBV2_ADICA</name>
<comment type="caution">
    <text evidence="8">The sequence shown here is derived from an EMBL/GenBank/DDBJ whole genome shotgun (WGS) entry which is preliminary data.</text>
</comment>
<feature type="transmembrane region" description="Helical" evidence="6">
    <location>
        <begin position="92"/>
        <end position="109"/>
    </location>
</feature>
<accession>A0A9D4ZBV2</accession>
<dbReference type="Pfam" id="PF03151">
    <property type="entry name" value="TPT"/>
    <property type="match status" value="1"/>
</dbReference>
<feature type="region of interest" description="Disordered" evidence="5">
    <location>
        <begin position="27"/>
        <end position="61"/>
    </location>
</feature>
<feature type="transmembrane region" description="Helical" evidence="6">
    <location>
        <begin position="311"/>
        <end position="334"/>
    </location>
</feature>
<feature type="transmembrane region" description="Helical" evidence="6">
    <location>
        <begin position="367"/>
        <end position="384"/>
    </location>
</feature>
<keyword evidence="4 6" id="KW-0472">Membrane</keyword>
<evidence type="ECO:0000313" key="8">
    <source>
        <dbReference type="EMBL" id="KAI5069369.1"/>
    </source>
</evidence>
<feature type="transmembrane region" description="Helical" evidence="6">
    <location>
        <begin position="276"/>
        <end position="295"/>
    </location>
</feature>